<evidence type="ECO:0000256" key="2">
    <source>
        <dbReference type="ARBA" id="ARBA00005189"/>
    </source>
</evidence>
<dbReference type="GO" id="GO:0016717">
    <property type="term" value="F:oxidoreductase activity, acting on paired donors, with oxidation of a pair of donors resulting in the reduction of molecular oxygen to two molecules of water"/>
    <property type="evidence" value="ECO:0007669"/>
    <property type="project" value="InterPro"/>
</dbReference>
<feature type="transmembrane region" description="Helical" evidence="13">
    <location>
        <begin position="626"/>
        <end position="648"/>
    </location>
</feature>
<keyword evidence="8" id="KW-0560">Oxidoreductase</keyword>
<comment type="pathway">
    <text evidence="2">Lipid metabolism.</text>
</comment>
<keyword evidence="16" id="KW-1185">Reference proteome</keyword>
<protein>
    <submittedName>
        <fullName evidence="15">Palmitoyl-monogalactosyldiacylglycerol delta-7 desaturase, chloroplastic</fullName>
    </submittedName>
</protein>
<keyword evidence="10" id="KW-0443">Lipid metabolism</keyword>
<keyword evidence="6" id="KW-0276">Fatty acid metabolism</keyword>
<evidence type="ECO:0000256" key="12">
    <source>
        <dbReference type="ARBA" id="ARBA00023160"/>
    </source>
</evidence>
<comment type="subcellular location">
    <subcellularLocation>
        <location evidence="1">Membrane</location>
        <topology evidence="1">Multi-pass membrane protein</topology>
    </subcellularLocation>
</comment>
<evidence type="ECO:0000256" key="1">
    <source>
        <dbReference type="ARBA" id="ARBA00004141"/>
    </source>
</evidence>
<sequence length="991" mass="118575">MLFTRKKWTKFDRNVASYFLLLHLLCILAPFYFTWTSFFLAIILGSLTGMAISVSYHRNLAHRAFKLPKWLEYSLAYCAAHAIQGDPIDWVSTHRCHHRYVDTERDPHSPIYGFWFSQMTWFFDSYNLTRKVCPNYFKNFEKVERNMFMFFMKHGYPDNVRDLEKQWFYRFMRKTYWLHPLALAGLLYAVGGVPYVIWGMCVRFVVSLHVTSMVNSVCHIWGTQPWNTGDLSRNNWMVALITFGEGWHNNHHAFEYSARHGHEWWEIDYGNLTGMAISVSYHRNLAHRAFKIPKWLEYFLAYCAAHAIQGDPINWVSTHRCHHRYVDTERDPHSPIYGFWFSQMMWFFDSYNLTRKVCPKYFKNFEKVERNKFMFFMKYGNPDNVSDLEKQWFYRFMHKTYWLHPLALAVLLFAIGGVPYVIWGMCVRFVLSLHVTSMVNSVCHIWGKQPWNTGDLSKNNWMIALITFGEGWHNNHHAFEYSARHGHEWWQIDFGNLTGMAISVSYHRNLAHRAFKIPKWLEYFLAYCAAHAIQGDPINWVSTHRCHHRYVDTERDPHSPIYGFWFSQMMWFFDSYNLTRKVCPKYFKNFEKVERNKFMFFMKYGNPDNVSDLEKQWFYRFMHKTYWLHPLALAVLLFAIGGVPYVIWGMCVRFVLSLHVTSMVNSVCHIWGKQPWNTGDLSKNNWMIALITFGEGWHNNHHAFEYSARHGHEWWQIDFGNLTGMAISVSYHRNLAHRAFKIPKWLEYFLAYCAAHAIQGDPINWVSTHRCHHRYVDTERDPHSPIYGFWFSQMMWFFDSYNLTRKVCPKYFKNFEKVERNKFMFFMKYGNPDNVSDLEKQWFYRFMHKTYWLHPLALAVLLFAIGGVPYVIWGMGFVLIELFIVREVRIELARNIYGQFSMPYLGKATMEYGRFIEEQHWMIALITFGEGWHNNHHAFEYSARHGHEWWQIDFGWYIIKFLQVIGLATCVKLPSQTHNFAALNKSKPHLT</sequence>
<evidence type="ECO:0000256" key="6">
    <source>
        <dbReference type="ARBA" id="ARBA00022832"/>
    </source>
</evidence>
<reference evidence="15 16" key="1">
    <citation type="journal article" date="2021" name="Hortic Res">
        <title>The domestication of Cucurbita argyrosperma as revealed by the genome of its wild relative.</title>
        <authorList>
            <person name="Barrera-Redondo J."/>
            <person name="Sanchez-de la Vega G."/>
            <person name="Aguirre-Liguori J.A."/>
            <person name="Castellanos-Morales G."/>
            <person name="Gutierrez-Guerrero Y.T."/>
            <person name="Aguirre-Dugua X."/>
            <person name="Aguirre-Planter E."/>
            <person name="Tenaillon M.I."/>
            <person name="Lira-Saade R."/>
            <person name="Eguiarte L.E."/>
        </authorList>
    </citation>
    <scope>NUCLEOTIDE SEQUENCE [LARGE SCALE GENOMIC DNA]</scope>
    <source>
        <strain evidence="15">JBR-2021</strain>
    </source>
</reference>
<keyword evidence="11 13" id="KW-0472">Membrane</keyword>
<dbReference type="PANTHER" id="PTHR11351:SF31">
    <property type="entry name" value="DESATURASE 1, ISOFORM A-RELATED"/>
    <property type="match status" value="1"/>
</dbReference>
<evidence type="ECO:0000313" key="15">
    <source>
        <dbReference type="EMBL" id="KAG6575951.1"/>
    </source>
</evidence>
<dbReference type="AlphaFoldDB" id="A0AAV6M7L0"/>
<dbReference type="Pfam" id="PF00487">
    <property type="entry name" value="FA_desaturase"/>
    <property type="match status" value="4"/>
</dbReference>
<dbReference type="CDD" id="cd03505">
    <property type="entry name" value="Delta9-FADS-like"/>
    <property type="match status" value="4"/>
</dbReference>
<keyword evidence="4" id="KW-0444">Lipid biosynthesis</keyword>
<evidence type="ECO:0000256" key="11">
    <source>
        <dbReference type="ARBA" id="ARBA00023136"/>
    </source>
</evidence>
<dbReference type="Proteomes" id="UP000685013">
    <property type="component" value="Chromosome 17"/>
</dbReference>
<keyword evidence="5 13" id="KW-0812">Transmembrane</keyword>
<feature type="domain" description="Fatty acid desaturase" evidence="14">
    <location>
        <begin position="724"/>
        <end position="952"/>
    </location>
</feature>
<dbReference type="GO" id="GO:0042761">
    <property type="term" value="P:very long-chain fatty acid biosynthetic process"/>
    <property type="evidence" value="ECO:0007669"/>
    <property type="project" value="TreeGrafter"/>
</dbReference>
<evidence type="ECO:0000256" key="7">
    <source>
        <dbReference type="ARBA" id="ARBA00022989"/>
    </source>
</evidence>
<evidence type="ECO:0000256" key="3">
    <source>
        <dbReference type="ARBA" id="ARBA00009295"/>
    </source>
</evidence>
<dbReference type="EMBL" id="JAGKQH010000017">
    <property type="protein sequence ID" value="KAG6575951.1"/>
    <property type="molecule type" value="Genomic_DNA"/>
</dbReference>
<feature type="domain" description="Fatty acid desaturase" evidence="14">
    <location>
        <begin position="34"/>
        <end position="255"/>
    </location>
</feature>
<dbReference type="InterPro" id="IPR005804">
    <property type="entry name" value="FA_desaturase_dom"/>
</dbReference>
<keyword evidence="9" id="KW-0408">Iron</keyword>
<dbReference type="PANTHER" id="PTHR11351">
    <property type="entry name" value="ACYL-COA DESATURASE"/>
    <property type="match status" value="1"/>
</dbReference>
<keyword evidence="12" id="KW-0275">Fatty acid biosynthesis</keyword>
<feature type="transmembrane region" description="Helical" evidence="13">
    <location>
        <begin position="851"/>
        <end position="884"/>
    </location>
</feature>
<comment type="caution">
    <text evidence="15">The sequence shown here is derived from an EMBL/GenBank/DDBJ whole genome shotgun (WGS) entry which is preliminary data.</text>
</comment>
<organism evidence="15 16">
    <name type="scientific">Cucurbita argyrosperma subsp. sororia</name>
    <dbReference type="NCBI Taxonomy" id="37648"/>
    <lineage>
        <taxon>Eukaryota</taxon>
        <taxon>Viridiplantae</taxon>
        <taxon>Streptophyta</taxon>
        <taxon>Embryophyta</taxon>
        <taxon>Tracheophyta</taxon>
        <taxon>Spermatophyta</taxon>
        <taxon>Magnoliopsida</taxon>
        <taxon>eudicotyledons</taxon>
        <taxon>Gunneridae</taxon>
        <taxon>Pentapetalae</taxon>
        <taxon>rosids</taxon>
        <taxon>fabids</taxon>
        <taxon>Cucurbitales</taxon>
        <taxon>Cucurbitaceae</taxon>
        <taxon>Cucurbiteae</taxon>
        <taxon>Cucurbita</taxon>
    </lineage>
</organism>
<keyword evidence="7 13" id="KW-1133">Transmembrane helix</keyword>
<evidence type="ECO:0000256" key="4">
    <source>
        <dbReference type="ARBA" id="ARBA00022516"/>
    </source>
</evidence>
<evidence type="ECO:0000256" key="10">
    <source>
        <dbReference type="ARBA" id="ARBA00023098"/>
    </source>
</evidence>
<evidence type="ECO:0000256" key="5">
    <source>
        <dbReference type="ARBA" id="ARBA00022692"/>
    </source>
</evidence>
<evidence type="ECO:0000313" key="16">
    <source>
        <dbReference type="Proteomes" id="UP000685013"/>
    </source>
</evidence>
<feature type="transmembrane region" description="Helical" evidence="13">
    <location>
        <begin position="15"/>
        <end position="32"/>
    </location>
</feature>
<proteinExistence type="inferred from homology"/>
<evidence type="ECO:0000259" key="14">
    <source>
        <dbReference type="Pfam" id="PF00487"/>
    </source>
</evidence>
<feature type="transmembrane region" description="Helical" evidence="13">
    <location>
        <begin position="401"/>
        <end position="423"/>
    </location>
</feature>
<evidence type="ECO:0000256" key="13">
    <source>
        <dbReference type="SAM" id="Phobius"/>
    </source>
</evidence>
<feature type="transmembrane region" description="Helical" evidence="13">
    <location>
        <begin position="176"/>
        <end position="198"/>
    </location>
</feature>
<feature type="transmembrane region" description="Helical" evidence="13">
    <location>
        <begin position="38"/>
        <end position="56"/>
    </location>
</feature>
<dbReference type="GO" id="GO:0005789">
    <property type="term" value="C:endoplasmic reticulum membrane"/>
    <property type="evidence" value="ECO:0007669"/>
    <property type="project" value="TreeGrafter"/>
</dbReference>
<dbReference type="InterPro" id="IPR015876">
    <property type="entry name" value="Acyl-CoA_DS"/>
</dbReference>
<feature type="non-terminal residue" evidence="15">
    <location>
        <position position="1"/>
    </location>
</feature>
<feature type="domain" description="Fatty acid desaturase" evidence="14">
    <location>
        <begin position="499"/>
        <end position="712"/>
    </location>
</feature>
<evidence type="ECO:0000256" key="8">
    <source>
        <dbReference type="ARBA" id="ARBA00023002"/>
    </source>
</evidence>
<gene>
    <name evidence="15" type="primary">ADS3</name>
    <name evidence="15" type="ORF">SDJN03_26590</name>
</gene>
<name>A0AAV6M7L0_9ROSI</name>
<comment type="similarity">
    <text evidence="3">Belongs to the fatty acid desaturase type 1 family.</text>
</comment>
<feature type="domain" description="Fatty acid desaturase" evidence="14">
    <location>
        <begin position="275"/>
        <end position="489"/>
    </location>
</feature>
<evidence type="ECO:0000256" key="9">
    <source>
        <dbReference type="ARBA" id="ARBA00023004"/>
    </source>
</evidence>
<accession>A0AAV6M7L0</accession>